<organism evidence="2 3">
    <name type="scientific">Candidatus Nitrohelix vancouverensis</name>
    <dbReference type="NCBI Taxonomy" id="2705534"/>
    <lineage>
        <taxon>Bacteria</taxon>
        <taxon>Pseudomonadati</taxon>
        <taxon>Nitrospinota/Tectimicrobiota group</taxon>
        <taxon>Nitrospinota</taxon>
        <taxon>Nitrospinia</taxon>
        <taxon>Nitrospinales</taxon>
        <taxon>Nitrospinaceae</taxon>
        <taxon>Candidatus Nitrohelix</taxon>
    </lineage>
</organism>
<gene>
    <name evidence="2" type="ORF">G3M78_12230</name>
</gene>
<sequence length="218" mass="24586">MHRFLYFHGFASGPGSQKAQVFKRRFEAKGIDLVIPDLEGGDFQTLTISRQMKVIKGLLADHPKDSFALIGSSMGGYLAALTAHTSKQVEGMYLMAPGFNFLKRWRSVWEKGDAVNAPRASVLKVFNYRHNKLMSLDSNIFSDAEVWDAMPLTQTIPTRIVHGIHDDTVPIEESRKFVKLAKDRECVELDDDHSLLKSVDWIVEDCLGFFGSRGFFTV</sequence>
<dbReference type="Pfam" id="PF05728">
    <property type="entry name" value="UPF0227"/>
    <property type="match status" value="1"/>
</dbReference>
<reference evidence="3" key="1">
    <citation type="submission" date="2020-02" db="EMBL/GenBank/DDBJ databases">
        <title>Genomic and physiological characterization of two novel Nitrospinaceae genera.</title>
        <authorList>
            <person name="Mueller A.J."/>
            <person name="Jung M.-Y."/>
            <person name="Strachan C.R."/>
            <person name="Herbold C.W."/>
            <person name="Kirkegaard R.H."/>
            <person name="Daims H."/>
        </authorList>
    </citation>
    <scope>NUCLEOTIDE SEQUENCE [LARGE SCALE GENOMIC DNA]</scope>
</reference>
<dbReference type="KEGG" id="nva:G3M78_12230"/>
<evidence type="ECO:0000313" key="2">
    <source>
        <dbReference type="EMBL" id="QPJ66119.1"/>
    </source>
</evidence>
<dbReference type="InterPro" id="IPR029058">
    <property type="entry name" value="AB_hydrolase_fold"/>
</dbReference>
<dbReference type="InterPro" id="IPR008886">
    <property type="entry name" value="UPF0227/Esterase_YqiA"/>
</dbReference>
<proteinExistence type="predicted"/>
<dbReference type="PANTHER" id="PTHR16138">
    <property type="entry name" value="MYCOPHENOLIC ACID ACYL-GLUCURONIDE ESTERASE, MITOCHONDRIAL"/>
    <property type="match status" value="1"/>
</dbReference>
<keyword evidence="1 2" id="KW-0378">Hydrolase</keyword>
<dbReference type="Proteomes" id="UP000594464">
    <property type="component" value="Chromosome"/>
</dbReference>
<dbReference type="EMBL" id="CP048620">
    <property type="protein sequence ID" value="QPJ66119.1"/>
    <property type="molecule type" value="Genomic_DNA"/>
</dbReference>
<evidence type="ECO:0000256" key="1">
    <source>
        <dbReference type="ARBA" id="ARBA00022801"/>
    </source>
</evidence>
<accession>A0A7T0C421</accession>
<dbReference type="PANTHER" id="PTHR16138:SF7">
    <property type="entry name" value="PALMITOYL-PROTEIN THIOESTERASE ABHD10, MITOCHONDRIAL"/>
    <property type="match status" value="1"/>
</dbReference>
<evidence type="ECO:0000313" key="3">
    <source>
        <dbReference type="Proteomes" id="UP000594464"/>
    </source>
</evidence>
<dbReference type="SUPFAM" id="SSF53474">
    <property type="entry name" value="alpha/beta-Hydrolases"/>
    <property type="match status" value="1"/>
</dbReference>
<dbReference type="GO" id="GO:0004553">
    <property type="term" value="F:hydrolase activity, hydrolyzing O-glycosyl compounds"/>
    <property type="evidence" value="ECO:0007669"/>
    <property type="project" value="TreeGrafter"/>
</dbReference>
<dbReference type="Gene3D" id="3.40.50.1820">
    <property type="entry name" value="alpha/beta hydrolase"/>
    <property type="match status" value="1"/>
</dbReference>
<name>A0A7T0C421_9BACT</name>
<protein>
    <submittedName>
        <fullName evidence="2">Alpha/beta fold hydrolase</fullName>
    </submittedName>
</protein>
<dbReference type="InterPro" id="IPR052382">
    <property type="entry name" value="ABHD10_acyl-thioesterase"/>
</dbReference>
<dbReference type="AlphaFoldDB" id="A0A7T0C421"/>